<accession>A0ABT8RJU2</accession>
<dbReference type="SUPFAM" id="SSF51658">
    <property type="entry name" value="Xylose isomerase-like"/>
    <property type="match status" value="1"/>
</dbReference>
<dbReference type="Gene3D" id="3.20.20.150">
    <property type="entry name" value="Divalent-metal-dependent TIM barrel enzymes"/>
    <property type="match status" value="1"/>
</dbReference>
<dbReference type="GO" id="GO:0016853">
    <property type="term" value="F:isomerase activity"/>
    <property type="evidence" value="ECO:0007669"/>
    <property type="project" value="UniProtKB-KW"/>
</dbReference>
<evidence type="ECO:0000313" key="2">
    <source>
        <dbReference type="EMBL" id="MDO1451255.1"/>
    </source>
</evidence>
<keyword evidence="3" id="KW-1185">Reference proteome</keyword>
<dbReference type="PANTHER" id="PTHR12110:SF53">
    <property type="entry name" value="BLR5974 PROTEIN"/>
    <property type="match status" value="1"/>
</dbReference>
<dbReference type="EMBL" id="JAUKPO010000049">
    <property type="protein sequence ID" value="MDO1451255.1"/>
    <property type="molecule type" value="Genomic_DNA"/>
</dbReference>
<dbReference type="Proteomes" id="UP001168528">
    <property type="component" value="Unassembled WGS sequence"/>
</dbReference>
<organism evidence="2 3">
    <name type="scientific">Rhodocytophaga aerolata</name>
    <dbReference type="NCBI Taxonomy" id="455078"/>
    <lineage>
        <taxon>Bacteria</taxon>
        <taxon>Pseudomonadati</taxon>
        <taxon>Bacteroidota</taxon>
        <taxon>Cytophagia</taxon>
        <taxon>Cytophagales</taxon>
        <taxon>Rhodocytophagaceae</taxon>
        <taxon>Rhodocytophaga</taxon>
    </lineage>
</organism>
<name>A0ABT8RJU2_9BACT</name>
<sequence>MDTYEKRRKFLKTLMAVLVITSARMLPGSQVAYSQDKAMKAGGHKLKISLNAYSFNDPLSKGTMNLDDLLEFCAQHNFDAVDLTGYYFPGYPDVPSDEYIYHIKHKAFRLGLDISGTGVRNDFADPDESKRKKDVALVKNWIECASKMGAPVIRIFTGKQIPEGYSWDQVFSWMMKDINECIEHGKKHGVIVAMQNHDDFIKTADQAKKVIDTAHSDWFGLVLDIGSYRTYNPYKEIESTVRYAVNWQIKEKIFINGREEKPDLARIMQIIKSSNYRGYLPIETLGAEDPKVTVPQFLAQVRKALV</sequence>
<dbReference type="RefSeq" id="WP_378410558.1">
    <property type="nucleotide sequence ID" value="NZ_JBHSMY010000039.1"/>
</dbReference>
<feature type="domain" description="Xylose isomerase-like TIM barrel" evidence="1">
    <location>
        <begin position="71"/>
        <end position="287"/>
    </location>
</feature>
<evidence type="ECO:0000313" key="3">
    <source>
        <dbReference type="Proteomes" id="UP001168528"/>
    </source>
</evidence>
<evidence type="ECO:0000259" key="1">
    <source>
        <dbReference type="Pfam" id="PF01261"/>
    </source>
</evidence>
<dbReference type="PANTHER" id="PTHR12110">
    <property type="entry name" value="HYDROXYPYRUVATE ISOMERASE"/>
    <property type="match status" value="1"/>
</dbReference>
<dbReference type="InterPro" id="IPR036237">
    <property type="entry name" value="Xyl_isomerase-like_sf"/>
</dbReference>
<keyword evidence="2" id="KW-0413">Isomerase</keyword>
<protein>
    <submittedName>
        <fullName evidence="2">Sugar phosphate isomerase/epimerase family protein</fullName>
    </submittedName>
</protein>
<comment type="caution">
    <text evidence="2">The sequence shown here is derived from an EMBL/GenBank/DDBJ whole genome shotgun (WGS) entry which is preliminary data.</text>
</comment>
<proteinExistence type="predicted"/>
<dbReference type="Pfam" id="PF01261">
    <property type="entry name" value="AP_endonuc_2"/>
    <property type="match status" value="1"/>
</dbReference>
<dbReference type="InterPro" id="IPR013022">
    <property type="entry name" value="Xyl_isomerase-like_TIM-brl"/>
</dbReference>
<dbReference type="InterPro" id="IPR050312">
    <property type="entry name" value="IolE/XylAMocC-like"/>
</dbReference>
<reference evidence="2" key="1">
    <citation type="submission" date="2023-07" db="EMBL/GenBank/DDBJ databases">
        <title>The genome sequence of Rhodocytophaga aerolata KACC 12507.</title>
        <authorList>
            <person name="Zhang X."/>
        </authorList>
    </citation>
    <scope>NUCLEOTIDE SEQUENCE</scope>
    <source>
        <strain evidence="2">KACC 12507</strain>
    </source>
</reference>
<gene>
    <name evidence="2" type="ORF">Q0590_33585</name>
</gene>